<dbReference type="Proteomes" id="UP000245627">
    <property type="component" value="Unassembled WGS sequence"/>
</dbReference>
<dbReference type="Gene3D" id="2.40.50.100">
    <property type="match status" value="1"/>
</dbReference>
<dbReference type="OrthoDB" id="9801814at2"/>
<reference evidence="4 5" key="1">
    <citation type="submission" date="2018-04" db="EMBL/GenBank/DDBJ databases">
        <title>Sphingobacterium cortibacter sp. nov.</title>
        <authorList>
            <person name="Li Y."/>
        </authorList>
    </citation>
    <scope>NUCLEOTIDE SEQUENCE [LARGE SCALE GENOMIC DNA]</scope>
    <source>
        <strain evidence="4 5">2c-3</strain>
    </source>
</reference>
<name>A0A2T8HG24_9SPHI</name>
<dbReference type="AlphaFoldDB" id="A0A2T8HG24"/>
<dbReference type="InterPro" id="IPR058626">
    <property type="entry name" value="MdtA-like_b-barrel"/>
</dbReference>
<sequence>MKKRIVANRIVVLFTICIGTVGLLMSCGAQEESAPPPANPDVDFMELHNGAAKVEKKYPGSIEGTVNVDIKAQVSGYLDQIFVQEGSYVQKGQSLFRIKADVFNEQVNSSRAVYEAAVAAEQSAKIELEKVRPLVAGKVYTELQLETAEASYAAAKAQVSQARAALGSSEINADFSLIKAPVSGYIGRIPKRIGNLVTPNDATPMTTLSEINDVNVYFSLTEADFIEFVNNSKDDQGVESVKFIMADGTAYAHAGRVEIASGNIDRTTGSIAMKATFPNPDKVLRAGGAGKVVLTRTLSEALTIPMASVRDIQDRFFVFSLADSNKVLMKPILIAGKSGNNYIVKSGLEHGEKIALNRIDVLQEGMVVQPVLAADTVGK</sequence>
<dbReference type="SUPFAM" id="SSF111369">
    <property type="entry name" value="HlyD-like secretion proteins"/>
    <property type="match status" value="1"/>
</dbReference>
<evidence type="ECO:0000259" key="3">
    <source>
        <dbReference type="Pfam" id="PF25944"/>
    </source>
</evidence>
<evidence type="ECO:0000259" key="2">
    <source>
        <dbReference type="Pfam" id="PF25917"/>
    </source>
</evidence>
<dbReference type="Gene3D" id="2.40.420.20">
    <property type="match status" value="1"/>
</dbReference>
<dbReference type="NCBIfam" id="TIGR01730">
    <property type="entry name" value="RND_mfp"/>
    <property type="match status" value="1"/>
</dbReference>
<dbReference type="GO" id="GO:0030313">
    <property type="term" value="C:cell envelope"/>
    <property type="evidence" value="ECO:0007669"/>
    <property type="project" value="UniProtKB-SubCell"/>
</dbReference>
<dbReference type="EMBL" id="QDKG01000006">
    <property type="protein sequence ID" value="PVH24391.1"/>
    <property type="molecule type" value="Genomic_DNA"/>
</dbReference>
<evidence type="ECO:0000313" key="4">
    <source>
        <dbReference type="EMBL" id="PVH24391.1"/>
    </source>
</evidence>
<protein>
    <submittedName>
        <fullName evidence="4">Efflux RND transporter periplasmic adaptor subunit</fullName>
    </submittedName>
</protein>
<feature type="domain" description="Multidrug resistance protein MdtA-like beta-barrel" evidence="3">
    <location>
        <begin position="214"/>
        <end position="287"/>
    </location>
</feature>
<proteinExistence type="inferred from homology"/>
<keyword evidence="5" id="KW-1185">Reference proteome</keyword>
<dbReference type="InterPro" id="IPR006143">
    <property type="entry name" value="RND_pump_MFP"/>
</dbReference>
<dbReference type="InterPro" id="IPR058625">
    <property type="entry name" value="MdtA-like_BSH"/>
</dbReference>
<feature type="domain" description="Multidrug resistance protein MdtA-like barrel-sandwich hybrid" evidence="2">
    <location>
        <begin position="68"/>
        <end position="207"/>
    </location>
</feature>
<dbReference type="PROSITE" id="PS51257">
    <property type="entry name" value="PROKAR_LIPOPROTEIN"/>
    <property type="match status" value="1"/>
</dbReference>
<dbReference type="RefSeq" id="WP_116776789.1">
    <property type="nucleotide sequence ID" value="NZ_QDKG01000006.1"/>
</dbReference>
<dbReference type="Pfam" id="PF25917">
    <property type="entry name" value="BSH_RND"/>
    <property type="match status" value="1"/>
</dbReference>
<comment type="caution">
    <text evidence="4">The sequence shown here is derived from an EMBL/GenBank/DDBJ whole genome shotgun (WGS) entry which is preliminary data.</text>
</comment>
<comment type="similarity">
    <text evidence="1">Belongs to the membrane fusion protein (MFP) (TC 8.A.1) family.</text>
</comment>
<accession>A0A2T8HG24</accession>
<gene>
    <name evidence="4" type="ORF">DC487_15025</name>
</gene>
<dbReference type="PANTHER" id="PTHR30158:SF23">
    <property type="entry name" value="MULTIDRUG RESISTANCE PROTEIN MEXA"/>
    <property type="match status" value="1"/>
</dbReference>
<dbReference type="GO" id="GO:0022857">
    <property type="term" value="F:transmembrane transporter activity"/>
    <property type="evidence" value="ECO:0007669"/>
    <property type="project" value="InterPro"/>
</dbReference>
<dbReference type="Pfam" id="PF25944">
    <property type="entry name" value="Beta-barrel_RND"/>
    <property type="match status" value="1"/>
</dbReference>
<evidence type="ECO:0000256" key="1">
    <source>
        <dbReference type="ARBA" id="ARBA00009477"/>
    </source>
</evidence>
<organism evidence="4 5">
    <name type="scientific">Sphingobacterium corticibacter</name>
    <dbReference type="NCBI Taxonomy" id="2171749"/>
    <lineage>
        <taxon>Bacteria</taxon>
        <taxon>Pseudomonadati</taxon>
        <taxon>Bacteroidota</taxon>
        <taxon>Sphingobacteriia</taxon>
        <taxon>Sphingobacteriales</taxon>
        <taxon>Sphingobacteriaceae</taxon>
        <taxon>Sphingobacterium</taxon>
    </lineage>
</organism>
<dbReference type="PANTHER" id="PTHR30158">
    <property type="entry name" value="ACRA/E-RELATED COMPONENT OF DRUG EFFLUX TRANSPORTER"/>
    <property type="match status" value="1"/>
</dbReference>
<dbReference type="GO" id="GO:0005886">
    <property type="term" value="C:plasma membrane"/>
    <property type="evidence" value="ECO:0007669"/>
    <property type="project" value="TreeGrafter"/>
</dbReference>
<dbReference type="GO" id="GO:0046677">
    <property type="term" value="P:response to antibiotic"/>
    <property type="evidence" value="ECO:0007669"/>
    <property type="project" value="TreeGrafter"/>
</dbReference>
<dbReference type="Gene3D" id="1.10.287.470">
    <property type="entry name" value="Helix hairpin bin"/>
    <property type="match status" value="1"/>
</dbReference>
<dbReference type="Gene3D" id="2.40.30.170">
    <property type="match status" value="1"/>
</dbReference>
<evidence type="ECO:0000313" key="5">
    <source>
        <dbReference type="Proteomes" id="UP000245627"/>
    </source>
</evidence>